<reference evidence="2" key="1">
    <citation type="journal article" date="2017" name="Nature">
        <title>The sunflower genome provides insights into oil metabolism, flowering and Asterid evolution.</title>
        <authorList>
            <person name="Badouin H."/>
            <person name="Gouzy J."/>
            <person name="Grassa C.J."/>
            <person name="Murat F."/>
            <person name="Staton S.E."/>
            <person name="Cottret L."/>
            <person name="Lelandais-Briere C."/>
            <person name="Owens G.L."/>
            <person name="Carrere S."/>
            <person name="Mayjonade B."/>
            <person name="Legrand L."/>
            <person name="Gill N."/>
            <person name="Kane N.C."/>
            <person name="Bowers J.E."/>
            <person name="Hubner S."/>
            <person name="Bellec A."/>
            <person name="Berard A."/>
            <person name="Berges H."/>
            <person name="Blanchet N."/>
            <person name="Boniface M.C."/>
            <person name="Brunel D."/>
            <person name="Catrice O."/>
            <person name="Chaidir N."/>
            <person name="Claudel C."/>
            <person name="Donnadieu C."/>
            <person name="Faraut T."/>
            <person name="Fievet G."/>
            <person name="Helmstetter N."/>
            <person name="King M."/>
            <person name="Knapp S.J."/>
            <person name="Lai Z."/>
            <person name="Le Paslier M.C."/>
            <person name="Lippi Y."/>
            <person name="Lorenzon L."/>
            <person name="Mandel J.R."/>
            <person name="Marage G."/>
            <person name="Marchand G."/>
            <person name="Marquand E."/>
            <person name="Bret-Mestries E."/>
            <person name="Morien E."/>
            <person name="Nambeesan S."/>
            <person name="Nguyen T."/>
            <person name="Pegot-Espagnet P."/>
            <person name="Pouilly N."/>
            <person name="Raftis F."/>
            <person name="Sallet E."/>
            <person name="Schiex T."/>
            <person name="Thomas J."/>
            <person name="Vandecasteele C."/>
            <person name="Vares D."/>
            <person name="Vear F."/>
            <person name="Vautrin S."/>
            <person name="Crespi M."/>
            <person name="Mangin B."/>
            <person name="Burke J.M."/>
            <person name="Salse J."/>
            <person name="Munos S."/>
            <person name="Vincourt P."/>
            <person name="Rieseberg L.H."/>
            <person name="Langlade N.B."/>
        </authorList>
    </citation>
    <scope>NUCLEOTIDE SEQUENCE</scope>
    <source>
        <tissue evidence="2">Leaves</tissue>
    </source>
</reference>
<keyword evidence="1" id="KW-0472">Membrane</keyword>
<evidence type="ECO:0000313" key="2">
    <source>
        <dbReference type="EMBL" id="KAF5789678.1"/>
    </source>
</evidence>
<accession>A0A9K3I3A9</accession>
<comment type="caution">
    <text evidence="2">The sequence shown here is derived from an EMBL/GenBank/DDBJ whole genome shotgun (WGS) entry which is preliminary data.</text>
</comment>
<dbReference type="EMBL" id="MNCJ02000324">
    <property type="protein sequence ID" value="KAF5789678.1"/>
    <property type="molecule type" value="Genomic_DNA"/>
</dbReference>
<organism evidence="2 3">
    <name type="scientific">Helianthus annuus</name>
    <name type="common">Common sunflower</name>
    <dbReference type="NCBI Taxonomy" id="4232"/>
    <lineage>
        <taxon>Eukaryota</taxon>
        <taxon>Viridiplantae</taxon>
        <taxon>Streptophyta</taxon>
        <taxon>Embryophyta</taxon>
        <taxon>Tracheophyta</taxon>
        <taxon>Spermatophyta</taxon>
        <taxon>Magnoliopsida</taxon>
        <taxon>eudicotyledons</taxon>
        <taxon>Gunneridae</taxon>
        <taxon>Pentapetalae</taxon>
        <taxon>asterids</taxon>
        <taxon>campanulids</taxon>
        <taxon>Asterales</taxon>
        <taxon>Asteraceae</taxon>
        <taxon>Asteroideae</taxon>
        <taxon>Heliantheae alliance</taxon>
        <taxon>Heliantheae</taxon>
        <taxon>Helianthus</taxon>
    </lineage>
</organism>
<evidence type="ECO:0000256" key="1">
    <source>
        <dbReference type="SAM" id="Phobius"/>
    </source>
</evidence>
<protein>
    <submittedName>
        <fullName evidence="2">Uncharacterized protein</fullName>
    </submittedName>
</protein>
<proteinExistence type="predicted"/>
<dbReference type="Gramene" id="mRNA:HanXRQr2_Chr09g0374111">
    <property type="protein sequence ID" value="mRNA:HanXRQr2_Chr09g0374111"/>
    <property type="gene ID" value="HanXRQr2_Chr09g0374111"/>
</dbReference>
<gene>
    <name evidence="2" type="ORF">HanXRQr2_Chr09g0374111</name>
</gene>
<keyword evidence="1" id="KW-1133">Transmembrane helix</keyword>
<evidence type="ECO:0000313" key="3">
    <source>
        <dbReference type="Proteomes" id="UP000215914"/>
    </source>
</evidence>
<name>A0A9K3I3A9_HELAN</name>
<feature type="transmembrane region" description="Helical" evidence="1">
    <location>
        <begin position="88"/>
        <end position="114"/>
    </location>
</feature>
<dbReference type="Proteomes" id="UP000215914">
    <property type="component" value="Unassembled WGS sequence"/>
</dbReference>
<keyword evidence="1" id="KW-0812">Transmembrane</keyword>
<sequence length="123" mass="14484">MSAPALAPPAPNAGGSLWRLIRRRCIQARQAKQTSSSHRYPSRRHLGLRCLHHRRLVRDVINEKSGDGRSIRMIQHTTRRIVLKRLCLFYFSDYVAFIIFTKLELVIVCFFYVWQTLWNLLFA</sequence>
<keyword evidence="3" id="KW-1185">Reference proteome</keyword>
<reference evidence="2" key="2">
    <citation type="submission" date="2020-06" db="EMBL/GenBank/DDBJ databases">
        <title>Helianthus annuus Genome sequencing and assembly Release 2.</title>
        <authorList>
            <person name="Gouzy J."/>
            <person name="Langlade N."/>
            <person name="Munos S."/>
        </authorList>
    </citation>
    <scope>NUCLEOTIDE SEQUENCE</scope>
    <source>
        <tissue evidence="2">Leaves</tissue>
    </source>
</reference>
<dbReference type="AlphaFoldDB" id="A0A9K3I3A9"/>